<dbReference type="EMBL" id="FMUR01000003">
    <property type="protein sequence ID" value="SCX76545.1"/>
    <property type="molecule type" value="Genomic_DNA"/>
</dbReference>
<evidence type="ECO:0000259" key="3">
    <source>
        <dbReference type="SMART" id="SM01217"/>
    </source>
</evidence>
<dbReference type="InterPro" id="IPR026891">
    <property type="entry name" value="Fn3-like"/>
</dbReference>
<comment type="similarity">
    <text evidence="1">Belongs to the glycosyl hydrolase 3 family.</text>
</comment>
<accession>A0A1G5AFA1</accession>
<organism evidence="4 5">
    <name type="scientific">Butyrivibrio hungatei</name>
    <dbReference type="NCBI Taxonomy" id="185008"/>
    <lineage>
        <taxon>Bacteria</taxon>
        <taxon>Bacillati</taxon>
        <taxon>Bacillota</taxon>
        <taxon>Clostridia</taxon>
        <taxon>Lachnospirales</taxon>
        <taxon>Lachnospiraceae</taxon>
        <taxon>Butyrivibrio</taxon>
    </lineage>
</organism>
<evidence type="ECO:0000313" key="5">
    <source>
        <dbReference type="Proteomes" id="UP000183047"/>
    </source>
</evidence>
<dbReference type="GO" id="GO:0004553">
    <property type="term" value="F:hydrolase activity, hydrolyzing O-glycosyl compounds"/>
    <property type="evidence" value="ECO:0007669"/>
    <property type="project" value="InterPro"/>
</dbReference>
<dbReference type="Gene3D" id="3.20.20.300">
    <property type="entry name" value="Glycoside hydrolase, family 3, N-terminal domain"/>
    <property type="match status" value="1"/>
</dbReference>
<dbReference type="InterPro" id="IPR001764">
    <property type="entry name" value="Glyco_hydro_3_N"/>
</dbReference>
<dbReference type="PRINTS" id="PR00133">
    <property type="entry name" value="GLHYDRLASE3"/>
</dbReference>
<evidence type="ECO:0000256" key="2">
    <source>
        <dbReference type="ARBA" id="ARBA00022801"/>
    </source>
</evidence>
<dbReference type="OrthoDB" id="98455at2"/>
<sequence length="803" mass="89501">MQKWARLLYQPALPLNGKVPVTGSEEHIGISKKAADESVVLLKNNGLLPLRNVEKVALLGKASYEYVKGGGGSGDVYCEYTRSLYDGLKMRGVKVYEPIIEYYKEELDKQYKKGCVPGMTKEPTVPSVILKNATRFSETAIVVINRFSGEGWDRSDIDGDIETFNPWPAGVKMTTLSKVIFPDGDFYLSFEEKELVQNACDIFDNVVVVLNIGGVMDCRWIEGNDRIDAAVYMGQGGMEGGLAAADVILGNICPSGRLADTFAGTLEDYPSTKGYHDSFDYVDYTEDIYVGYRFFETFEGASDRVIYPFGYGLSYTSFDIEVLGAVKKEDTIIFNVKVTNTGRMAGKEVVQLYVSAPSGKLLKPKKSLVDFEKTKELQPGESQLMTLKITEYGLSSYDDLGKFSDASYVLEKGKYEFYLGSNVRDAAKISFFWENFVDKVVCTLSHKVVPAALKKRLLGDGTYEELPVFEKPDKNESVIEKMEPGTEEALAPTEKGLKRHYYTMPLIEGAKKLSDVAEGKISLDEFMEQLSVNDMIELLGGQPNTGVANVFGFGNMEEYGIPNAMTADGPAGVRIMPETGIKTTAFPCATSIACTWNKEIAEEVGRAGGEELKENNLCVWLTPAINIHRNPMCGRNFEYYSEDPYLTGKMAAAMVRGIQQNHVGACVKHFACNNKEINRKHCDSRVSERALREIYLKPFEMIVKEEQPYTIMSSYNVVNGERASECRDLITGILREEWGYTGLVMSDWWTRGEHYKEINAGNDLKMATGFPERVKEALSLGAVSEENIRISAKRVLKTLLKFD</sequence>
<dbReference type="PANTHER" id="PTHR42715">
    <property type="entry name" value="BETA-GLUCOSIDASE"/>
    <property type="match status" value="1"/>
</dbReference>
<dbReference type="InterPro" id="IPR050288">
    <property type="entry name" value="Cellulose_deg_GH3"/>
</dbReference>
<dbReference type="Pfam" id="PF00933">
    <property type="entry name" value="Glyco_hydro_3"/>
    <property type="match status" value="1"/>
</dbReference>
<dbReference type="Gene3D" id="2.60.40.10">
    <property type="entry name" value="Immunoglobulins"/>
    <property type="match status" value="1"/>
</dbReference>
<proteinExistence type="inferred from homology"/>
<dbReference type="AlphaFoldDB" id="A0A1G5AFA1"/>
<dbReference type="GO" id="GO:0005975">
    <property type="term" value="P:carbohydrate metabolic process"/>
    <property type="evidence" value="ECO:0007669"/>
    <property type="project" value="InterPro"/>
</dbReference>
<reference evidence="5" key="1">
    <citation type="submission" date="2016-10" db="EMBL/GenBank/DDBJ databases">
        <authorList>
            <person name="Varghese N."/>
            <person name="Submissions S."/>
        </authorList>
    </citation>
    <scope>NUCLEOTIDE SEQUENCE [LARGE SCALE GENOMIC DNA]</scope>
    <source>
        <strain evidence="5">XBD2006</strain>
    </source>
</reference>
<dbReference type="Gene3D" id="3.40.50.1700">
    <property type="entry name" value="Glycoside hydrolase family 3 C-terminal domain"/>
    <property type="match status" value="1"/>
</dbReference>
<evidence type="ECO:0000256" key="1">
    <source>
        <dbReference type="ARBA" id="ARBA00005336"/>
    </source>
</evidence>
<dbReference type="InterPro" id="IPR036962">
    <property type="entry name" value="Glyco_hydro_3_N_sf"/>
</dbReference>
<feature type="domain" description="Fibronectin type III-like" evidence="3">
    <location>
        <begin position="348"/>
        <end position="423"/>
    </location>
</feature>
<keyword evidence="2" id="KW-0378">Hydrolase</keyword>
<dbReference type="SUPFAM" id="SSF51445">
    <property type="entry name" value="(Trans)glycosidases"/>
    <property type="match status" value="1"/>
</dbReference>
<name>A0A1G5AFA1_9FIRM</name>
<dbReference type="RefSeq" id="WP_074461043.1">
    <property type="nucleotide sequence ID" value="NZ_FMUR01000003.1"/>
</dbReference>
<evidence type="ECO:0000313" key="4">
    <source>
        <dbReference type="EMBL" id="SCX76545.1"/>
    </source>
</evidence>
<keyword evidence="5" id="KW-1185">Reference proteome</keyword>
<dbReference type="SUPFAM" id="SSF52279">
    <property type="entry name" value="Beta-D-glucan exohydrolase, C-terminal domain"/>
    <property type="match status" value="1"/>
</dbReference>
<dbReference type="InterPro" id="IPR002772">
    <property type="entry name" value="Glyco_hydro_3_C"/>
</dbReference>
<dbReference type="InterPro" id="IPR017853">
    <property type="entry name" value="GH"/>
</dbReference>
<dbReference type="PANTHER" id="PTHR42715:SF10">
    <property type="entry name" value="BETA-GLUCOSIDASE"/>
    <property type="match status" value="1"/>
</dbReference>
<dbReference type="InterPro" id="IPR036881">
    <property type="entry name" value="Glyco_hydro_3_C_sf"/>
</dbReference>
<protein>
    <submittedName>
        <fullName evidence="4">Beta-glucosidase</fullName>
    </submittedName>
</protein>
<dbReference type="Pfam" id="PF01915">
    <property type="entry name" value="Glyco_hydro_3_C"/>
    <property type="match status" value="1"/>
</dbReference>
<dbReference type="InterPro" id="IPR013783">
    <property type="entry name" value="Ig-like_fold"/>
</dbReference>
<dbReference type="Pfam" id="PF14310">
    <property type="entry name" value="Fn3-like"/>
    <property type="match status" value="1"/>
</dbReference>
<dbReference type="SMART" id="SM01217">
    <property type="entry name" value="Fn3_like"/>
    <property type="match status" value="1"/>
</dbReference>
<gene>
    <name evidence="4" type="ORF">SAMN02910451_00200</name>
</gene>
<dbReference type="Proteomes" id="UP000183047">
    <property type="component" value="Unassembled WGS sequence"/>
</dbReference>